<keyword evidence="11" id="KW-1185">Reference proteome</keyword>
<feature type="transmembrane region" description="Helical" evidence="8">
    <location>
        <begin position="143"/>
        <end position="165"/>
    </location>
</feature>
<dbReference type="InterPro" id="IPR050549">
    <property type="entry name" value="MFS_Trehalose_Transporter"/>
</dbReference>
<keyword evidence="3" id="KW-1003">Cell membrane</keyword>
<keyword evidence="4" id="KW-0762">Sugar transport</keyword>
<evidence type="ECO:0000256" key="2">
    <source>
        <dbReference type="ARBA" id="ARBA00022448"/>
    </source>
</evidence>
<evidence type="ECO:0000256" key="1">
    <source>
        <dbReference type="ARBA" id="ARBA00004651"/>
    </source>
</evidence>
<dbReference type="PANTHER" id="PTHR48021:SF1">
    <property type="entry name" value="GH07001P-RELATED"/>
    <property type="match status" value="1"/>
</dbReference>
<dbReference type="InterPro" id="IPR036259">
    <property type="entry name" value="MFS_trans_sf"/>
</dbReference>
<keyword evidence="7 8" id="KW-0472">Membrane</keyword>
<dbReference type="Gene3D" id="1.20.1250.20">
    <property type="entry name" value="MFS general substrate transporter like domains"/>
    <property type="match status" value="1"/>
</dbReference>
<feature type="domain" description="Major facilitator superfamily (MFS) profile" evidence="9">
    <location>
        <begin position="16"/>
        <end position="445"/>
    </location>
</feature>
<comment type="subcellular location">
    <subcellularLocation>
        <location evidence="1">Cell membrane</location>
        <topology evidence="1">Multi-pass membrane protein</topology>
    </subcellularLocation>
</comment>
<dbReference type="GO" id="GO:0005886">
    <property type="term" value="C:plasma membrane"/>
    <property type="evidence" value="ECO:0007669"/>
    <property type="project" value="UniProtKB-SubCell"/>
</dbReference>
<organism evidence="10 11">
    <name type="scientific">Diploptera punctata</name>
    <name type="common">Pacific beetle cockroach</name>
    <dbReference type="NCBI Taxonomy" id="6984"/>
    <lineage>
        <taxon>Eukaryota</taxon>
        <taxon>Metazoa</taxon>
        <taxon>Ecdysozoa</taxon>
        <taxon>Arthropoda</taxon>
        <taxon>Hexapoda</taxon>
        <taxon>Insecta</taxon>
        <taxon>Pterygota</taxon>
        <taxon>Neoptera</taxon>
        <taxon>Polyneoptera</taxon>
        <taxon>Dictyoptera</taxon>
        <taxon>Blattodea</taxon>
        <taxon>Blaberoidea</taxon>
        <taxon>Blaberidae</taxon>
        <taxon>Diplopterinae</taxon>
        <taxon>Diploptera</taxon>
    </lineage>
</organism>
<evidence type="ECO:0000256" key="8">
    <source>
        <dbReference type="SAM" id="Phobius"/>
    </source>
</evidence>
<name>A0AAD7ZTE6_DIPPU</name>
<dbReference type="EMBL" id="JASPKZ010007209">
    <property type="protein sequence ID" value="KAJ9586111.1"/>
    <property type="molecule type" value="Genomic_DNA"/>
</dbReference>
<evidence type="ECO:0000259" key="9">
    <source>
        <dbReference type="PROSITE" id="PS50850"/>
    </source>
</evidence>
<dbReference type="AlphaFoldDB" id="A0AAD7ZTE6"/>
<evidence type="ECO:0000256" key="6">
    <source>
        <dbReference type="ARBA" id="ARBA00022989"/>
    </source>
</evidence>
<feature type="transmembrane region" description="Helical" evidence="8">
    <location>
        <begin position="12"/>
        <end position="35"/>
    </location>
</feature>
<feature type="transmembrane region" description="Helical" evidence="8">
    <location>
        <begin position="320"/>
        <end position="341"/>
    </location>
</feature>
<feature type="transmembrane region" description="Helical" evidence="8">
    <location>
        <begin position="255"/>
        <end position="276"/>
    </location>
</feature>
<dbReference type="FunFam" id="1.20.1250.20:FF:000218">
    <property type="entry name" value="facilitated trehalose transporter Tret1"/>
    <property type="match status" value="1"/>
</dbReference>
<dbReference type="SUPFAM" id="SSF103473">
    <property type="entry name" value="MFS general substrate transporter"/>
    <property type="match status" value="1"/>
</dbReference>
<feature type="transmembrane region" description="Helical" evidence="8">
    <location>
        <begin position="288"/>
        <end position="308"/>
    </location>
</feature>
<keyword evidence="5 8" id="KW-0812">Transmembrane</keyword>
<proteinExistence type="predicted"/>
<feature type="transmembrane region" description="Helical" evidence="8">
    <location>
        <begin position="390"/>
        <end position="410"/>
    </location>
</feature>
<dbReference type="PANTHER" id="PTHR48021">
    <property type="match status" value="1"/>
</dbReference>
<sequence length="473" mass="52536">MKIIEIVKRRIPQIFVAVSVSTVYLVTGLCIGWMAPILPRLMSQDSHIPLTADESSWIVAIQSVGCVAGAILLPILTKTLGRKRIMIITIIIHIVSWLVIIFADTIEGLYVARFLFGISTILTFAIVPIYLTEISEVSIRGILSSLPQFFYNIGAIIEYCIIPYISYTLVGIISIIFPIISFFLLIFVPESPYFLIYTGKEAEAERSLMKLRGQNEVQKIQEELSTIKGAAEESKNVKAAPIKDVFVIRGNRRGFIIVIVLVGLQQFSGELAVMSYTTQIFENSSTSLNADMSVIILGIVQMLASAASSSIVDRIGRRPLLITSTSGLSLSCLSMGIYFYLENNTSYDLSPVFWLPVTSLIVYQSSFCIALGILPYTILGEVIPINVKGVTSFVAFMILSAAGILITKLFQIMTDGIGPDSPFWLFLAFNVAGAIFIYWYLPETMGKTFTEIYQELNEDTFPRRSRKPSEIPR</sequence>
<gene>
    <name evidence="10" type="ORF">L9F63_020248</name>
</gene>
<dbReference type="InterPro" id="IPR020846">
    <property type="entry name" value="MFS_dom"/>
</dbReference>
<evidence type="ECO:0000313" key="10">
    <source>
        <dbReference type="EMBL" id="KAJ9586111.1"/>
    </source>
</evidence>
<dbReference type="Pfam" id="PF00083">
    <property type="entry name" value="Sugar_tr"/>
    <property type="match status" value="1"/>
</dbReference>
<feature type="transmembrane region" description="Helical" evidence="8">
    <location>
        <begin position="422"/>
        <end position="441"/>
    </location>
</feature>
<reference evidence="10" key="1">
    <citation type="journal article" date="2023" name="IScience">
        <title>Live-bearing cockroach genome reveals convergent evolutionary mechanisms linked to viviparity in insects and beyond.</title>
        <authorList>
            <person name="Fouks B."/>
            <person name="Harrison M.C."/>
            <person name="Mikhailova A.A."/>
            <person name="Marchal E."/>
            <person name="English S."/>
            <person name="Carruthers M."/>
            <person name="Jennings E.C."/>
            <person name="Chiamaka E.L."/>
            <person name="Frigard R.A."/>
            <person name="Pippel M."/>
            <person name="Attardo G.M."/>
            <person name="Benoit J.B."/>
            <person name="Bornberg-Bauer E."/>
            <person name="Tobe S.S."/>
        </authorList>
    </citation>
    <scope>NUCLEOTIDE SEQUENCE</scope>
    <source>
        <strain evidence="10">Stay&amp;Tobe</strain>
    </source>
</reference>
<evidence type="ECO:0000256" key="7">
    <source>
        <dbReference type="ARBA" id="ARBA00023136"/>
    </source>
</evidence>
<evidence type="ECO:0000313" key="11">
    <source>
        <dbReference type="Proteomes" id="UP001233999"/>
    </source>
</evidence>
<evidence type="ECO:0000256" key="4">
    <source>
        <dbReference type="ARBA" id="ARBA00022597"/>
    </source>
</evidence>
<dbReference type="PROSITE" id="PS50850">
    <property type="entry name" value="MFS"/>
    <property type="match status" value="1"/>
</dbReference>
<dbReference type="Proteomes" id="UP001233999">
    <property type="component" value="Unassembled WGS sequence"/>
</dbReference>
<feature type="transmembrane region" description="Helical" evidence="8">
    <location>
        <begin position="85"/>
        <end position="103"/>
    </location>
</feature>
<comment type="caution">
    <text evidence="10">The sequence shown here is derived from an EMBL/GenBank/DDBJ whole genome shotgun (WGS) entry which is preliminary data.</text>
</comment>
<dbReference type="GO" id="GO:0022857">
    <property type="term" value="F:transmembrane transporter activity"/>
    <property type="evidence" value="ECO:0007669"/>
    <property type="project" value="InterPro"/>
</dbReference>
<feature type="transmembrane region" description="Helical" evidence="8">
    <location>
        <begin position="171"/>
        <end position="188"/>
    </location>
</feature>
<keyword evidence="6 8" id="KW-1133">Transmembrane helix</keyword>
<protein>
    <recommendedName>
        <fullName evidence="9">Major facilitator superfamily (MFS) profile domain-containing protein</fullName>
    </recommendedName>
</protein>
<reference evidence="10" key="2">
    <citation type="submission" date="2023-05" db="EMBL/GenBank/DDBJ databases">
        <authorList>
            <person name="Fouks B."/>
        </authorList>
    </citation>
    <scope>NUCLEOTIDE SEQUENCE</scope>
    <source>
        <strain evidence="10">Stay&amp;Tobe</strain>
        <tissue evidence="10">Testes</tissue>
    </source>
</reference>
<evidence type="ECO:0000256" key="3">
    <source>
        <dbReference type="ARBA" id="ARBA00022475"/>
    </source>
</evidence>
<feature type="transmembrane region" description="Helical" evidence="8">
    <location>
        <begin position="109"/>
        <end position="131"/>
    </location>
</feature>
<evidence type="ECO:0000256" key="5">
    <source>
        <dbReference type="ARBA" id="ARBA00022692"/>
    </source>
</evidence>
<feature type="transmembrane region" description="Helical" evidence="8">
    <location>
        <begin position="353"/>
        <end position="378"/>
    </location>
</feature>
<keyword evidence="2" id="KW-0813">Transport</keyword>
<feature type="transmembrane region" description="Helical" evidence="8">
    <location>
        <begin position="55"/>
        <end position="73"/>
    </location>
</feature>
<accession>A0AAD7ZTE6</accession>
<dbReference type="InterPro" id="IPR005828">
    <property type="entry name" value="MFS_sugar_transport-like"/>
</dbReference>